<dbReference type="PANTHER" id="PTHR23521:SF2">
    <property type="entry name" value="TRANSPORTER MFS SUPERFAMILY"/>
    <property type="match status" value="1"/>
</dbReference>
<evidence type="ECO:0000256" key="1">
    <source>
        <dbReference type="ARBA" id="ARBA00004651"/>
    </source>
</evidence>
<dbReference type="RefSeq" id="WP_093857957.1">
    <property type="nucleotide sequence ID" value="NZ_BJVZ01000020.1"/>
</dbReference>
<feature type="transmembrane region" description="Helical" evidence="7">
    <location>
        <begin position="68"/>
        <end position="88"/>
    </location>
</feature>
<dbReference type="InterPro" id="IPR020846">
    <property type="entry name" value="MFS_dom"/>
</dbReference>
<dbReference type="GO" id="GO:0022857">
    <property type="term" value="F:transmembrane transporter activity"/>
    <property type="evidence" value="ECO:0007669"/>
    <property type="project" value="InterPro"/>
</dbReference>
<reference evidence="9 10" key="1">
    <citation type="submission" date="2016-10" db="EMBL/GenBank/DDBJ databases">
        <authorList>
            <person name="de Groot N.N."/>
        </authorList>
    </citation>
    <scope>NUCLEOTIDE SEQUENCE [LARGE SCALE GENOMIC DNA]</scope>
    <source>
        <strain evidence="9 10">CGMCC 1.3442</strain>
    </source>
</reference>
<dbReference type="STRING" id="237069.SAMN05216498_0421"/>
<keyword evidence="5 7" id="KW-1133">Transmembrane helix</keyword>
<accession>A0A1H0G0D2</accession>
<dbReference type="EMBL" id="FNIG01000014">
    <property type="protein sequence ID" value="SDO00312.1"/>
    <property type="molecule type" value="Genomic_DNA"/>
</dbReference>
<feature type="transmembrane region" description="Helical" evidence="7">
    <location>
        <begin position="272"/>
        <end position="290"/>
    </location>
</feature>
<protein>
    <submittedName>
        <fullName evidence="9">Predicted arabinose efflux permease, MFS family</fullName>
    </submittedName>
</protein>
<proteinExistence type="predicted"/>
<dbReference type="SUPFAM" id="SSF103473">
    <property type="entry name" value="MFS general substrate transporter"/>
    <property type="match status" value="1"/>
</dbReference>
<evidence type="ECO:0000259" key="8">
    <source>
        <dbReference type="PROSITE" id="PS50850"/>
    </source>
</evidence>
<evidence type="ECO:0000256" key="7">
    <source>
        <dbReference type="SAM" id="Phobius"/>
    </source>
</evidence>
<feature type="transmembrane region" description="Helical" evidence="7">
    <location>
        <begin position="199"/>
        <end position="220"/>
    </location>
</feature>
<evidence type="ECO:0000313" key="9">
    <source>
        <dbReference type="EMBL" id="SDO00312.1"/>
    </source>
</evidence>
<dbReference type="OrthoDB" id="478565at2"/>
<keyword evidence="6 7" id="KW-0472">Membrane</keyword>
<feature type="transmembrane region" description="Helical" evidence="7">
    <location>
        <begin position="296"/>
        <end position="318"/>
    </location>
</feature>
<name>A0A1H0G0D2_9BACI</name>
<comment type="subcellular location">
    <subcellularLocation>
        <location evidence="1">Cell membrane</location>
        <topology evidence="1">Multi-pass membrane protein</topology>
    </subcellularLocation>
</comment>
<dbReference type="PANTHER" id="PTHR23521">
    <property type="entry name" value="TRANSPORTER MFS SUPERFAMILY"/>
    <property type="match status" value="1"/>
</dbReference>
<feature type="transmembrane region" description="Helical" evidence="7">
    <location>
        <begin position="360"/>
        <end position="378"/>
    </location>
</feature>
<evidence type="ECO:0000256" key="3">
    <source>
        <dbReference type="ARBA" id="ARBA00022475"/>
    </source>
</evidence>
<dbReference type="Pfam" id="PF07690">
    <property type="entry name" value="MFS_1"/>
    <property type="match status" value="1"/>
</dbReference>
<feature type="transmembrane region" description="Helical" evidence="7">
    <location>
        <begin position="330"/>
        <end position="354"/>
    </location>
</feature>
<feature type="transmembrane region" description="Helical" evidence="7">
    <location>
        <begin position="159"/>
        <end position="178"/>
    </location>
</feature>
<dbReference type="GO" id="GO:0005886">
    <property type="term" value="C:plasma membrane"/>
    <property type="evidence" value="ECO:0007669"/>
    <property type="project" value="UniProtKB-SubCell"/>
</dbReference>
<feature type="transmembrane region" description="Helical" evidence="7">
    <location>
        <begin position="132"/>
        <end position="153"/>
    </location>
</feature>
<evidence type="ECO:0000256" key="5">
    <source>
        <dbReference type="ARBA" id="ARBA00022989"/>
    </source>
</evidence>
<keyword evidence="4 7" id="KW-0812">Transmembrane</keyword>
<keyword evidence="2" id="KW-0813">Transport</keyword>
<feature type="transmembrane region" description="Helical" evidence="7">
    <location>
        <begin position="240"/>
        <end position="260"/>
    </location>
</feature>
<feature type="domain" description="Major facilitator superfamily (MFS) profile" evidence="8">
    <location>
        <begin position="7"/>
        <end position="385"/>
    </location>
</feature>
<dbReference type="PROSITE" id="PS50850">
    <property type="entry name" value="MFS"/>
    <property type="match status" value="1"/>
</dbReference>
<gene>
    <name evidence="9" type="ORF">SAMN05216498_0421</name>
</gene>
<dbReference type="InterPro" id="IPR047200">
    <property type="entry name" value="MFS_YcaD-like"/>
</dbReference>
<evidence type="ECO:0000256" key="4">
    <source>
        <dbReference type="ARBA" id="ARBA00022692"/>
    </source>
</evidence>
<dbReference type="Proteomes" id="UP000199334">
    <property type="component" value="Unassembled WGS sequence"/>
</dbReference>
<evidence type="ECO:0000256" key="2">
    <source>
        <dbReference type="ARBA" id="ARBA00022448"/>
    </source>
</evidence>
<evidence type="ECO:0000313" key="10">
    <source>
        <dbReference type="Proteomes" id="UP000199334"/>
    </source>
</evidence>
<keyword evidence="10" id="KW-1185">Reference proteome</keyword>
<dbReference type="Gene3D" id="1.20.1250.20">
    <property type="entry name" value="MFS general substrate transporter like domains"/>
    <property type="match status" value="2"/>
</dbReference>
<organism evidence="9 10">
    <name type="scientific">Tenuibacillus multivorans</name>
    <dbReference type="NCBI Taxonomy" id="237069"/>
    <lineage>
        <taxon>Bacteria</taxon>
        <taxon>Bacillati</taxon>
        <taxon>Bacillota</taxon>
        <taxon>Bacilli</taxon>
        <taxon>Bacillales</taxon>
        <taxon>Bacillaceae</taxon>
        <taxon>Tenuibacillus</taxon>
    </lineage>
</organism>
<keyword evidence="3" id="KW-1003">Cell membrane</keyword>
<dbReference type="InterPro" id="IPR011701">
    <property type="entry name" value="MFS"/>
</dbReference>
<dbReference type="AlphaFoldDB" id="A0A1H0G0D2"/>
<sequence length="386" mass="42589">MVNERTRFAILVTIVGISGFSQGMLLPLIAVLLEQNGISSSVNGIHATALYIGILLISPFLEKPLRTFGYKPMILVGGALVFTSLFFFTIWESLWFWFILRMMIGIGDNILHFGTQTWITTTTPDERRGRNIAIYGLMFAVGFATGPVMTRLIEIDPALPFIISAFLCLIVWSLMFFVRNEFPIQEEEMQVTSTKSIGRFIGSIKYAWVAFLAPFAYGFLEASLHGNFPVYAMRLGHDVSIISIIIPCFAAASIISQIPLGILSDKIGRKKVLAFVLIGGIMTFFIATFVEESVVWLLIIFSVAGLLVGSLFSLGMSYMTDLLPKSLLPAGNIICGAAFSLGSISGPAISGMFIDYFPGYSFFYVITFFLAIILILILSKREISKS</sequence>
<dbReference type="InterPro" id="IPR036259">
    <property type="entry name" value="MFS_trans_sf"/>
</dbReference>
<feature type="transmembrane region" description="Helical" evidence="7">
    <location>
        <begin position="44"/>
        <end position="61"/>
    </location>
</feature>
<feature type="transmembrane region" description="Helical" evidence="7">
    <location>
        <begin position="7"/>
        <end position="32"/>
    </location>
</feature>
<dbReference type="CDD" id="cd17477">
    <property type="entry name" value="MFS_YcaD_like"/>
    <property type="match status" value="1"/>
</dbReference>
<evidence type="ECO:0000256" key="6">
    <source>
        <dbReference type="ARBA" id="ARBA00023136"/>
    </source>
</evidence>